<evidence type="ECO:0000256" key="4">
    <source>
        <dbReference type="ARBA" id="ARBA00022617"/>
    </source>
</evidence>
<organism evidence="11 12">
    <name type="scientific">Ceriporiopsis subvermispora (strain B)</name>
    <name type="common">White-rot fungus</name>
    <name type="synonym">Gelatoporia subvermispora</name>
    <dbReference type="NCBI Taxonomy" id="914234"/>
    <lineage>
        <taxon>Eukaryota</taxon>
        <taxon>Fungi</taxon>
        <taxon>Dikarya</taxon>
        <taxon>Basidiomycota</taxon>
        <taxon>Agaricomycotina</taxon>
        <taxon>Agaricomycetes</taxon>
        <taxon>Polyporales</taxon>
        <taxon>Gelatoporiaceae</taxon>
        <taxon>Gelatoporia</taxon>
    </lineage>
</organism>
<comment type="similarity">
    <text evidence="3 10">Belongs to the cytochrome P450 family.</text>
</comment>
<evidence type="ECO:0000256" key="7">
    <source>
        <dbReference type="ARBA" id="ARBA00023004"/>
    </source>
</evidence>
<evidence type="ECO:0000256" key="6">
    <source>
        <dbReference type="ARBA" id="ARBA00023002"/>
    </source>
</evidence>
<comment type="pathway">
    <text evidence="2">Secondary metabolite biosynthesis.</text>
</comment>
<dbReference type="PRINTS" id="PR00463">
    <property type="entry name" value="EP450I"/>
</dbReference>
<evidence type="ECO:0000256" key="10">
    <source>
        <dbReference type="RuleBase" id="RU000461"/>
    </source>
</evidence>
<dbReference type="AlphaFoldDB" id="M2QAI1"/>
<proteinExistence type="inferred from homology"/>
<dbReference type="STRING" id="914234.M2QAI1"/>
<dbReference type="InterPro" id="IPR036396">
    <property type="entry name" value="Cyt_P450_sf"/>
</dbReference>
<keyword evidence="7 9" id="KW-0408">Iron</keyword>
<dbReference type="GO" id="GO:0005506">
    <property type="term" value="F:iron ion binding"/>
    <property type="evidence" value="ECO:0007669"/>
    <property type="project" value="InterPro"/>
</dbReference>
<comment type="cofactor">
    <cofactor evidence="1 9">
        <name>heme</name>
        <dbReference type="ChEBI" id="CHEBI:30413"/>
    </cofactor>
</comment>
<sequence>MKSLWNYIPIQVLHLARYLPTAECRRLHQALNLLERIGRQFIQKKLSNSQTEAEGHQDIMNILMAAYDPKRSDLHRRLSRNELFAQINSVILAGHETTSSTLNFMFWELAKRPDYQSRTRHEIMSLCNRVPNRSDSEYTLDDVESMLFTVATVKETSRLYPVAYHISREAARDDTIPLSEPVTTAAGGLIYNVPVSKGQTIIISLCGYNRLPSLWGDDADVWNPERFFNSARTIDSKTGLYANLMSFSGGIRACIGWRMAILQIMTVIIETLKHFEFSLPDTGLDIVAAPNGPLMSPYIRDKMHLGPQMPLVVRELWSSALYTYHAVSHHEFELQHLEGLFEVQRTTYVELPIALVWCSHRTQSNSEIIDTS</sequence>
<dbReference type="SUPFAM" id="SSF48264">
    <property type="entry name" value="Cytochrome P450"/>
    <property type="match status" value="1"/>
</dbReference>
<evidence type="ECO:0000313" key="11">
    <source>
        <dbReference type="EMBL" id="EMD33923.1"/>
    </source>
</evidence>
<keyword evidence="4 9" id="KW-0349">Heme</keyword>
<evidence type="ECO:0000256" key="2">
    <source>
        <dbReference type="ARBA" id="ARBA00005179"/>
    </source>
</evidence>
<dbReference type="InterPro" id="IPR050121">
    <property type="entry name" value="Cytochrome_P450_monoxygenase"/>
</dbReference>
<dbReference type="PANTHER" id="PTHR24305">
    <property type="entry name" value="CYTOCHROME P450"/>
    <property type="match status" value="1"/>
</dbReference>
<evidence type="ECO:0000256" key="3">
    <source>
        <dbReference type="ARBA" id="ARBA00010617"/>
    </source>
</evidence>
<gene>
    <name evidence="11" type="ORF">CERSUDRAFT_159220</name>
</gene>
<dbReference type="Gene3D" id="1.10.630.10">
    <property type="entry name" value="Cytochrome P450"/>
    <property type="match status" value="1"/>
</dbReference>
<keyword evidence="12" id="KW-1185">Reference proteome</keyword>
<keyword evidence="6 10" id="KW-0560">Oxidoreductase</keyword>
<dbReference type="GO" id="GO:0016705">
    <property type="term" value="F:oxidoreductase activity, acting on paired donors, with incorporation or reduction of molecular oxygen"/>
    <property type="evidence" value="ECO:0007669"/>
    <property type="project" value="InterPro"/>
</dbReference>
<dbReference type="InterPro" id="IPR001128">
    <property type="entry name" value="Cyt_P450"/>
</dbReference>
<feature type="binding site" description="axial binding residue" evidence="9">
    <location>
        <position position="254"/>
    </location>
    <ligand>
        <name>heme</name>
        <dbReference type="ChEBI" id="CHEBI:30413"/>
    </ligand>
    <ligandPart>
        <name>Fe</name>
        <dbReference type="ChEBI" id="CHEBI:18248"/>
    </ligandPart>
</feature>
<evidence type="ECO:0000256" key="1">
    <source>
        <dbReference type="ARBA" id="ARBA00001971"/>
    </source>
</evidence>
<evidence type="ECO:0000256" key="5">
    <source>
        <dbReference type="ARBA" id="ARBA00022723"/>
    </source>
</evidence>
<evidence type="ECO:0000313" key="12">
    <source>
        <dbReference type="Proteomes" id="UP000016930"/>
    </source>
</evidence>
<dbReference type="OrthoDB" id="1470350at2759"/>
<evidence type="ECO:0008006" key="13">
    <source>
        <dbReference type="Google" id="ProtNLM"/>
    </source>
</evidence>
<dbReference type="InterPro" id="IPR017972">
    <property type="entry name" value="Cyt_P450_CS"/>
</dbReference>
<dbReference type="HOGENOM" id="CLU_001570_5_11_1"/>
<keyword evidence="5 9" id="KW-0479">Metal-binding</keyword>
<dbReference type="PANTHER" id="PTHR24305:SF166">
    <property type="entry name" value="CYTOCHROME P450 12A4, MITOCHONDRIAL-RELATED"/>
    <property type="match status" value="1"/>
</dbReference>
<name>M2QAI1_CERS8</name>
<reference evidence="11 12" key="1">
    <citation type="journal article" date="2012" name="Proc. Natl. Acad. Sci. U.S.A.">
        <title>Comparative genomics of Ceriporiopsis subvermispora and Phanerochaete chrysosporium provide insight into selective ligninolysis.</title>
        <authorList>
            <person name="Fernandez-Fueyo E."/>
            <person name="Ruiz-Duenas F.J."/>
            <person name="Ferreira P."/>
            <person name="Floudas D."/>
            <person name="Hibbett D.S."/>
            <person name="Canessa P."/>
            <person name="Larrondo L.F."/>
            <person name="James T.Y."/>
            <person name="Seelenfreund D."/>
            <person name="Lobos S."/>
            <person name="Polanco R."/>
            <person name="Tello M."/>
            <person name="Honda Y."/>
            <person name="Watanabe T."/>
            <person name="Watanabe T."/>
            <person name="Ryu J.S."/>
            <person name="Kubicek C.P."/>
            <person name="Schmoll M."/>
            <person name="Gaskell J."/>
            <person name="Hammel K.E."/>
            <person name="St John F.J."/>
            <person name="Vanden Wymelenberg A."/>
            <person name="Sabat G."/>
            <person name="Splinter BonDurant S."/>
            <person name="Syed K."/>
            <person name="Yadav J.S."/>
            <person name="Doddapaneni H."/>
            <person name="Subramanian V."/>
            <person name="Lavin J.L."/>
            <person name="Oguiza J.A."/>
            <person name="Perez G."/>
            <person name="Pisabarro A.G."/>
            <person name="Ramirez L."/>
            <person name="Santoyo F."/>
            <person name="Master E."/>
            <person name="Coutinho P.M."/>
            <person name="Henrissat B."/>
            <person name="Lombard V."/>
            <person name="Magnuson J.K."/>
            <person name="Kuees U."/>
            <person name="Hori C."/>
            <person name="Igarashi K."/>
            <person name="Samejima M."/>
            <person name="Held B.W."/>
            <person name="Barry K.W."/>
            <person name="LaButti K.M."/>
            <person name="Lapidus A."/>
            <person name="Lindquist E.A."/>
            <person name="Lucas S.M."/>
            <person name="Riley R."/>
            <person name="Salamov A.A."/>
            <person name="Hoffmeister D."/>
            <person name="Schwenk D."/>
            <person name="Hadar Y."/>
            <person name="Yarden O."/>
            <person name="de Vries R.P."/>
            <person name="Wiebenga A."/>
            <person name="Stenlid J."/>
            <person name="Eastwood D."/>
            <person name="Grigoriev I.V."/>
            <person name="Berka R.M."/>
            <person name="Blanchette R.A."/>
            <person name="Kersten P."/>
            <person name="Martinez A.T."/>
            <person name="Vicuna R."/>
            <person name="Cullen D."/>
        </authorList>
    </citation>
    <scope>NUCLEOTIDE SEQUENCE [LARGE SCALE GENOMIC DNA]</scope>
    <source>
        <strain evidence="11 12">B</strain>
    </source>
</reference>
<dbReference type="Pfam" id="PF00067">
    <property type="entry name" value="p450"/>
    <property type="match status" value="1"/>
</dbReference>
<dbReference type="PRINTS" id="PR00385">
    <property type="entry name" value="P450"/>
</dbReference>
<dbReference type="GO" id="GO:0004497">
    <property type="term" value="F:monooxygenase activity"/>
    <property type="evidence" value="ECO:0007669"/>
    <property type="project" value="UniProtKB-KW"/>
</dbReference>
<keyword evidence="8 10" id="KW-0503">Monooxygenase</keyword>
<dbReference type="InterPro" id="IPR002401">
    <property type="entry name" value="Cyt_P450_E_grp-I"/>
</dbReference>
<dbReference type="GO" id="GO:0020037">
    <property type="term" value="F:heme binding"/>
    <property type="evidence" value="ECO:0007669"/>
    <property type="project" value="InterPro"/>
</dbReference>
<dbReference type="Proteomes" id="UP000016930">
    <property type="component" value="Unassembled WGS sequence"/>
</dbReference>
<accession>M2QAI1</accession>
<dbReference type="PROSITE" id="PS00086">
    <property type="entry name" value="CYTOCHROME_P450"/>
    <property type="match status" value="1"/>
</dbReference>
<evidence type="ECO:0000256" key="9">
    <source>
        <dbReference type="PIRSR" id="PIRSR602401-1"/>
    </source>
</evidence>
<dbReference type="EMBL" id="KB445804">
    <property type="protein sequence ID" value="EMD33923.1"/>
    <property type="molecule type" value="Genomic_DNA"/>
</dbReference>
<evidence type="ECO:0000256" key="8">
    <source>
        <dbReference type="ARBA" id="ARBA00023033"/>
    </source>
</evidence>
<protein>
    <recommendedName>
        <fullName evidence="13">Cytochrome P450</fullName>
    </recommendedName>
</protein>